<dbReference type="STRING" id="370764.SAMN04489810_1411"/>
<sequence>MTSAAMASVGDEPDPAYSAESFDDNDGASSSEPPRPVNWNLLTADEAEFEWIRLNRWVNWLRRTYGLSASVVPPLWHRHPELVWELSALHLHWLCAYEPDQHASAPFGWHHDFADARQRLHDWISACGTRLDTDRATRQTCWPGEPPPIAPQDAKIVNRDVDFVEFVLDDIDRRREAERLFFETASRAAGATNRTKTPFARVTSSEL</sequence>
<accession>A0A1G7XFT7</accession>
<dbReference type="AlphaFoldDB" id="A0A1G7XFT7"/>
<evidence type="ECO:0008006" key="4">
    <source>
        <dbReference type="Google" id="ProtNLM"/>
    </source>
</evidence>
<protein>
    <recommendedName>
        <fullName evidence="4">DUF4913 domain-containing protein</fullName>
    </recommendedName>
</protein>
<dbReference type="RefSeq" id="WP_231917833.1">
    <property type="nucleotide sequence ID" value="NZ_LT629692.1"/>
</dbReference>
<feature type="region of interest" description="Disordered" evidence="1">
    <location>
        <begin position="1"/>
        <end position="37"/>
    </location>
</feature>
<evidence type="ECO:0000313" key="2">
    <source>
        <dbReference type="EMBL" id="SDG83138.1"/>
    </source>
</evidence>
<reference evidence="2 3" key="1">
    <citation type="submission" date="2016-10" db="EMBL/GenBank/DDBJ databases">
        <authorList>
            <person name="de Groot N.N."/>
        </authorList>
    </citation>
    <scope>NUCLEOTIDE SEQUENCE [LARGE SCALE GENOMIC DNA]</scope>
    <source>
        <strain evidence="2 3">DSM 23142</strain>
    </source>
</reference>
<name>A0A1G7XFT7_9MICO</name>
<dbReference type="EMBL" id="LT629692">
    <property type="protein sequence ID" value="SDG83138.1"/>
    <property type="molecule type" value="Genomic_DNA"/>
</dbReference>
<proteinExistence type="predicted"/>
<gene>
    <name evidence="2" type="ORF">SAMN04489810_1411</name>
</gene>
<evidence type="ECO:0000313" key="3">
    <source>
        <dbReference type="Proteomes" id="UP000199009"/>
    </source>
</evidence>
<organism evidence="2 3">
    <name type="scientific">Microbacterium pygmaeum</name>
    <dbReference type="NCBI Taxonomy" id="370764"/>
    <lineage>
        <taxon>Bacteria</taxon>
        <taxon>Bacillati</taxon>
        <taxon>Actinomycetota</taxon>
        <taxon>Actinomycetes</taxon>
        <taxon>Micrococcales</taxon>
        <taxon>Microbacteriaceae</taxon>
        <taxon>Microbacterium</taxon>
    </lineage>
</organism>
<evidence type="ECO:0000256" key="1">
    <source>
        <dbReference type="SAM" id="MobiDB-lite"/>
    </source>
</evidence>
<keyword evidence="3" id="KW-1185">Reference proteome</keyword>
<dbReference type="Proteomes" id="UP000199009">
    <property type="component" value="Chromosome I"/>
</dbReference>